<dbReference type="NCBIfam" id="TIGR00229">
    <property type="entry name" value="sensory_box"/>
    <property type="match status" value="1"/>
</dbReference>
<dbReference type="InterPro" id="IPR000160">
    <property type="entry name" value="GGDEF_dom"/>
</dbReference>
<dbReference type="InterPro" id="IPR052155">
    <property type="entry name" value="Biofilm_reg_signaling"/>
</dbReference>
<dbReference type="SMART" id="SM00091">
    <property type="entry name" value="PAS"/>
    <property type="match status" value="1"/>
</dbReference>
<dbReference type="RefSeq" id="WP_301342307.1">
    <property type="nucleotide sequence ID" value="NZ_JAQJJC010000001.1"/>
</dbReference>
<reference evidence="5" key="1">
    <citation type="journal article" date="2023" name="Microorganisms">
        <title>Genomic Characterization of Arcobacter butzleri Strains Isolated from Various Sources in Lithuania.</title>
        <authorList>
            <person name="Uljanovas D."/>
            <person name="Golz G."/>
            <person name="Fleischmann S."/>
            <person name="Kudirkiene E."/>
            <person name="Kasetiene N."/>
            <person name="Grineviciene A."/>
            <person name="Tamuleviciene E."/>
            <person name="Aksomaitiene J."/>
            <person name="Alter T."/>
            <person name="Malakauskas M."/>
        </authorList>
    </citation>
    <scope>NUCLEOTIDE SEQUENCE</scope>
    <source>
        <strain evidence="5">W48</strain>
    </source>
</reference>
<dbReference type="Pfam" id="PF13426">
    <property type="entry name" value="PAS_9"/>
    <property type="match status" value="1"/>
</dbReference>
<evidence type="ECO:0000259" key="4">
    <source>
        <dbReference type="PROSITE" id="PS50887"/>
    </source>
</evidence>
<dbReference type="NCBIfam" id="TIGR00254">
    <property type="entry name" value="GGDEF"/>
    <property type="match status" value="1"/>
</dbReference>
<dbReference type="InterPro" id="IPR045812">
    <property type="entry name" value="DAHL"/>
</dbReference>
<dbReference type="EMBL" id="JAQJJC010000001">
    <property type="protein sequence ID" value="MDN5113085.1"/>
    <property type="molecule type" value="Genomic_DNA"/>
</dbReference>
<dbReference type="SUPFAM" id="SSF55785">
    <property type="entry name" value="PYP-like sensor domain (PAS domain)"/>
    <property type="match status" value="1"/>
</dbReference>
<feature type="domain" description="GGDEF" evidence="4">
    <location>
        <begin position="442"/>
        <end position="574"/>
    </location>
</feature>
<dbReference type="SUPFAM" id="SSF141868">
    <property type="entry name" value="EAL domain-like"/>
    <property type="match status" value="1"/>
</dbReference>
<evidence type="ECO:0000259" key="2">
    <source>
        <dbReference type="PROSITE" id="PS50112"/>
    </source>
</evidence>
<dbReference type="InterPro" id="IPR000014">
    <property type="entry name" value="PAS"/>
</dbReference>
<dbReference type="AlphaFoldDB" id="A0AAW7Q1J3"/>
<name>A0AAW7Q1J3_9BACT</name>
<dbReference type="InterPro" id="IPR029787">
    <property type="entry name" value="Nucleotide_cyclase"/>
</dbReference>
<dbReference type="SMART" id="SM00086">
    <property type="entry name" value="PAC"/>
    <property type="match status" value="1"/>
</dbReference>
<gene>
    <name evidence="5" type="ORF">PJV88_00380</name>
</gene>
<dbReference type="InterPro" id="IPR001633">
    <property type="entry name" value="EAL_dom"/>
</dbReference>
<accession>A0AAW7Q1J3</accession>
<dbReference type="SMART" id="SM00267">
    <property type="entry name" value="GGDEF"/>
    <property type="match status" value="1"/>
</dbReference>
<feature type="transmembrane region" description="Helical" evidence="1">
    <location>
        <begin position="18"/>
        <end position="36"/>
    </location>
</feature>
<dbReference type="PANTHER" id="PTHR44757:SF2">
    <property type="entry name" value="BIOFILM ARCHITECTURE MAINTENANCE PROTEIN MBAA"/>
    <property type="match status" value="1"/>
</dbReference>
<dbReference type="PANTHER" id="PTHR44757">
    <property type="entry name" value="DIGUANYLATE CYCLASE DGCP"/>
    <property type="match status" value="1"/>
</dbReference>
<sequence>MIIKKNNRINFLKYFDKVSFILLLFVIITSFFIYNLNKINEKIENFNIYYSNVINLKILHNEFNNFINNKATFINYDNLNKKIFETEILISSFDTENFYKNYGYNFENLIKNLSHEWQKEITYIERFKSLNSSVVGSLNYILELSQSLRTKYLMNSIKDIIILDNALNSSTKLFVNNEGNNFEIAQININNLDSLVEKYNVSEIKFLTKRLKSLSSDLEKINNTKIEYSKLEYKIFLNKIETELNIINYINLKRQKNLSFILFVASIFLLCSFIYTYQKSLKTKNELNAFKYAVANSDNSIVITDENRNILYVNEAFEKATGYTKDEMIGQNPRILKSGLLPAEFYKNINAILDRGEKWIGEFKNKKKNGEIYYETASITPIILNENIKGYLAIKLDVTDYIKEKEKVEFLAYHDSLTMLPNRRSLQIRVEKIIEDSFKNNKKFALLFIDLDGFKVINDVLGHDTGDKLLKEVSLRFKNIFDGNSLVFRIGGDEFAIIFEYENDDLIILNAQYIIKNLNETIVIGNNSLHIGCSIGIARYPLDGDDLVSLLKHSDTAMYKAKQKSKNRYEFYTEDLTKTVSSRLKIEQALSKALENEEFYLVYQPKYNLKTKEIFSVETLLRWKNPILGNVSPDEFIYIAEEIGLIHELGFFVFKKACEDFVKLQNKINIQMITINVSTLQLVRSNFIDEIKKILIQTNIDTINIGIEITETYFIENMKDTEKSLNELQNLGFKILIDDFGTGYSSLQYLQKLPIDIIKIDKSFVSSLDDNNDSIIRAIVALSKSFNYTTVAEGIETKEQEDKLIELGVDFGQGYLFSKPKLLIEF</sequence>
<dbReference type="InterPro" id="IPR001610">
    <property type="entry name" value="PAC"/>
</dbReference>
<dbReference type="InterPro" id="IPR035919">
    <property type="entry name" value="EAL_sf"/>
</dbReference>
<evidence type="ECO:0000256" key="1">
    <source>
        <dbReference type="SAM" id="Phobius"/>
    </source>
</evidence>
<keyword evidence="1" id="KW-0812">Transmembrane</keyword>
<comment type="caution">
    <text evidence="5">The sequence shown here is derived from an EMBL/GenBank/DDBJ whole genome shotgun (WGS) entry which is preliminary data.</text>
</comment>
<feature type="domain" description="PAS" evidence="2">
    <location>
        <begin position="286"/>
        <end position="332"/>
    </location>
</feature>
<dbReference type="Pfam" id="PF19443">
    <property type="entry name" value="DAHL"/>
    <property type="match status" value="1"/>
</dbReference>
<dbReference type="Pfam" id="PF00990">
    <property type="entry name" value="GGDEF"/>
    <property type="match status" value="1"/>
</dbReference>
<feature type="transmembrane region" description="Helical" evidence="1">
    <location>
        <begin position="258"/>
        <end position="277"/>
    </location>
</feature>
<dbReference type="SUPFAM" id="SSF55073">
    <property type="entry name" value="Nucleotide cyclase"/>
    <property type="match status" value="1"/>
</dbReference>
<evidence type="ECO:0000313" key="5">
    <source>
        <dbReference type="EMBL" id="MDN5113085.1"/>
    </source>
</evidence>
<dbReference type="CDD" id="cd01948">
    <property type="entry name" value="EAL"/>
    <property type="match status" value="1"/>
</dbReference>
<dbReference type="PROSITE" id="PS50887">
    <property type="entry name" value="GGDEF"/>
    <property type="match status" value="1"/>
</dbReference>
<dbReference type="CDD" id="cd00130">
    <property type="entry name" value="PAS"/>
    <property type="match status" value="1"/>
</dbReference>
<dbReference type="InterPro" id="IPR043128">
    <property type="entry name" value="Rev_trsase/Diguanyl_cyclase"/>
</dbReference>
<organism evidence="5 6">
    <name type="scientific">Aliarcobacter butzleri</name>
    <dbReference type="NCBI Taxonomy" id="28197"/>
    <lineage>
        <taxon>Bacteria</taxon>
        <taxon>Pseudomonadati</taxon>
        <taxon>Campylobacterota</taxon>
        <taxon>Epsilonproteobacteria</taxon>
        <taxon>Campylobacterales</taxon>
        <taxon>Arcobacteraceae</taxon>
        <taxon>Aliarcobacter</taxon>
    </lineage>
</organism>
<dbReference type="Gene3D" id="3.20.20.450">
    <property type="entry name" value="EAL domain"/>
    <property type="match status" value="1"/>
</dbReference>
<feature type="domain" description="EAL" evidence="3">
    <location>
        <begin position="583"/>
        <end position="826"/>
    </location>
</feature>
<dbReference type="PROSITE" id="PS50112">
    <property type="entry name" value="PAS"/>
    <property type="match status" value="1"/>
</dbReference>
<proteinExistence type="predicted"/>
<keyword evidence="1" id="KW-0472">Membrane</keyword>
<dbReference type="Gene3D" id="3.30.450.20">
    <property type="entry name" value="PAS domain"/>
    <property type="match status" value="1"/>
</dbReference>
<dbReference type="CDD" id="cd01949">
    <property type="entry name" value="GGDEF"/>
    <property type="match status" value="1"/>
</dbReference>
<dbReference type="PROSITE" id="PS50883">
    <property type="entry name" value="EAL"/>
    <property type="match status" value="1"/>
</dbReference>
<evidence type="ECO:0000259" key="3">
    <source>
        <dbReference type="PROSITE" id="PS50883"/>
    </source>
</evidence>
<dbReference type="Proteomes" id="UP001170713">
    <property type="component" value="Unassembled WGS sequence"/>
</dbReference>
<dbReference type="Gene3D" id="3.30.70.270">
    <property type="match status" value="1"/>
</dbReference>
<keyword evidence="1" id="KW-1133">Transmembrane helix</keyword>
<reference evidence="5" key="2">
    <citation type="submission" date="2023-01" db="EMBL/GenBank/DDBJ databases">
        <authorList>
            <person name="Uljanovas D."/>
        </authorList>
    </citation>
    <scope>NUCLEOTIDE SEQUENCE</scope>
    <source>
        <strain evidence="5">W48</strain>
    </source>
</reference>
<dbReference type="InterPro" id="IPR035965">
    <property type="entry name" value="PAS-like_dom_sf"/>
</dbReference>
<evidence type="ECO:0000313" key="6">
    <source>
        <dbReference type="Proteomes" id="UP001170713"/>
    </source>
</evidence>
<dbReference type="Pfam" id="PF00563">
    <property type="entry name" value="EAL"/>
    <property type="match status" value="1"/>
</dbReference>
<protein>
    <submittedName>
        <fullName evidence="5">EAL domain-containing protein</fullName>
    </submittedName>
</protein>
<dbReference type="SMART" id="SM00052">
    <property type="entry name" value="EAL"/>
    <property type="match status" value="1"/>
</dbReference>